<evidence type="ECO:0000256" key="4">
    <source>
        <dbReference type="ARBA" id="ARBA00023235"/>
    </source>
</evidence>
<dbReference type="CDD" id="cd02573">
    <property type="entry name" value="PseudoU_synth_EcTruB"/>
    <property type="match status" value="1"/>
</dbReference>
<dbReference type="GO" id="GO:0003723">
    <property type="term" value="F:RNA binding"/>
    <property type="evidence" value="ECO:0007669"/>
    <property type="project" value="InterPro"/>
</dbReference>
<feature type="active site" description="Nucleophile" evidence="5">
    <location>
        <position position="38"/>
    </location>
</feature>
<keyword evidence="9" id="KW-1185">Reference proteome</keyword>
<dbReference type="PANTHER" id="PTHR13767:SF2">
    <property type="entry name" value="PSEUDOURIDYLATE SYNTHASE TRUB1"/>
    <property type="match status" value="1"/>
</dbReference>
<feature type="domain" description="tRNA pseudouridylate synthase B C-terminal" evidence="7">
    <location>
        <begin position="174"/>
        <end position="232"/>
    </location>
</feature>
<dbReference type="RefSeq" id="WP_092281793.1">
    <property type="nucleotide sequence ID" value="NZ_FOXR01000001.1"/>
</dbReference>
<proteinExistence type="inferred from homology"/>
<sequence length="302" mass="34235">MDGVINVLKPPGMTSSDVVVYLRRLLKVKKVGHTGTLDPGAAGVLPVCIGKATRLASLIIDEDKVYRCEMILGVETDTLDSYGRVISTSNDYPTFEDIKRVFEEFRGRVKQSPPMHSAIKYKGKKLYEYARQGQELDISGLGREVTIYRNTILQYLPPNKVLFEVECSKGTYIRSLCRDIGRRLGCGAYMGFLLRCRTGRYTIDDSYTLYEIEEHLLKGELDKVIISMDKAVEGFERVDVPSMHYQKLINGNPVKLAARALKLEKLDHQAPIRVYCRGQFIGIGMVKLEEDYIHIKMDKVLV</sequence>
<dbReference type="EMBL" id="FOXR01000001">
    <property type="protein sequence ID" value="SFP60996.1"/>
    <property type="molecule type" value="Genomic_DNA"/>
</dbReference>
<dbReference type="InterPro" id="IPR032819">
    <property type="entry name" value="TruB_C"/>
</dbReference>
<dbReference type="Gene3D" id="3.30.2350.10">
    <property type="entry name" value="Pseudouridine synthase"/>
    <property type="match status" value="1"/>
</dbReference>
<dbReference type="OrthoDB" id="9802309at2"/>
<comment type="function">
    <text evidence="5">Responsible for synthesis of pseudouridine from uracil-55 in the psi GC loop of transfer RNAs.</text>
</comment>
<dbReference type="InterPro" id="IPR020103">
    <property type="entry name" value="PsdUridine_synth_cat_dom_sf"/>
</dbReference>
<keyword evidence="4 5" id="KW-0413">Isomerase</keyword>
<dbReference type="PANTHER" id="PTHR13767">
    <property type="entry name" value="TRNA-PSEUDOURIDINE SYNTHASE"/>
    <property type="match status" value="1"/>
</dbReference>
<comment type="catalytic activity">
    <reaction evidence="1 5">
        <text>uridine(55) in tRNA = pseudouridine(55) in tRNA</text>
        <dbReference type="Rhea" id="RHEA:42532"/>
        <dbReference type="Rhea" id="RHEA-COMP:10101"/>
        <dbReference type="Rhea" id="RHEA-COMP:10102"/>
        <dbReference type="ChEBI" id="CHEBI:65314"/>
        <dbReference type="ChEBI" id="CHEBI:65315"/>
        <dbReference type="EC" id="5.4.99.25"/>
    </reaction>
</comment>
<comment type="similarity">
    <text evidence="2 5">Belongs to the pseudouridine synthase TruB family. Type 1 subfamily.</text>
</comment>
<evidence type="ECO:0000256" key="1">
    <source>
        <dbReference type="ARBA" id="ARBA00000385"/>
    </source>
</evidence>
<dbReference type="HAMAP" id="MF_01080">
    <property type="entry name" value="TruB_bact"/>
    <property type="match status" value="1"/>
</dbReference>
<dbReference type="GO" id="GO:0031119">
    <property type="term" value="P:tRNA pseudouridine synthesis"/>
    <property type="evidence" value="ECO:0007669"/>
    <property type="project" value="UniProtKB-UniRule"/>
</dbReference>
<reference evidence="8 9" key="1">
    <citation type="submission" date="2016-10" db="EMBL/GenBank/DDBJ databases">
        <authorList>
            <person name="de Groot N.N."/>
        </authorList>
    </citation>
    <scope>NUCLEOTIDE SEQUENCE [LARGE SCALE GENOMIC DNA]</scope>
    <source>
        <strain evidence="8 9">DSM 20678</strain>
    </source>
</reference>
<evidence type="ECO:0000313" key="8">
    <source>
        <dbReference type="EMBL" id="SFP60996.1"/>
    </source>
</evidence>
<dbReference type="STRING" id="937334.SAMN05444406_10183"/>
<name>A0A1I5RSR5_9FIRM</name>
<gene>
    <name evidence="5" type="primary">truB</name>
    <name evidence="8" type="ORF">SAMN05444406_10183</name>
</gene>
<dbReference type="GO" id="GO:1990481">
    <property type="term" value="P:mRNA pseudouridine synthesis"/>
    <property type="evidence" value="ECO:0007669"/>
    <property type="project" value="TreeGrafter"/>
</dbReference>
<dbReference type="SUPFAM" id="SSF55120">
    <property type="entry name" value="Pseudouridine synthase"/>
    <property type="match status" value="1"/>
</dbReference>
<dbReference type="NCBIfam" id="TIGR00431">
    <property type="entry name" value="TruB"/>
    <property type="match status" value="1"/>
</dbReference>
<dbReference type="InterPro" id="IPR014780">
    <property type="entry name" value="tRNA_psdUridine_synth_TruB"/>
</dbReference>
<dbReference type="InterPro" id="IPR002501">
    <property type="entry name" value="PsdUridine_synth_N"/>
</dbReference>
<evidence type="ECO:0000256" key="5">
    <source>
        <dbReference type="HAMAP-Rule" id="MF_01080"/>
    </source>
</evidence>
<evidence type="ECO:0000313" key="9">
    <source>
        <dbReference type="Proteomes" id="UP000198577"/>
    </source>
</evidence>
<keyword evidence="3 5" id="KW-0819">tRNA processing</keyword>
<dbReference type="Proteomes" id="UP000198577">
    <property type="component" value="Unassembled WGS sequence"/>
</dbReference>
<evidence type="ECO:0000259" key="7">
    <source>
        <dbReference type="Pfam" id="PF16198"/>
    </source>
</evidence>
<accession>A0A1I5RSR5</accession>
<dbReference type="Pfam" id="PF16198">
    <property type="entry name" value="TruB_C_2"/>
    <property type="match status" value="1"/>
</dbReference>
<dbReference type="GO" id="GO:0160148">
    <property type="term" value="F:tRNA pseudouridine(55) synthase activity"/>
    <property type="evidence" value="ECO:0007669"/>
    <property type="project" value="UniProtKB-EC"/>
</dbReference>
<dbReference type="EC" id="5.4.99.25" evidence="5"/>
<feature type="domain" description="Pseudouridine synthase II N-terminal" evidence="6">
    <location>
        <begin position="23"/>
        <end position="173"/>
    </location>
</feature>
<dbReference type="Pfam" id="PF01509">
    <property type="entry name" value="TruB_N"/>
    <property type="match status" value="1"/>
</dbReference>
<protein>
    <recommendedName>
        <fullName evidence="5">tRNA pseudouridine synthase B</fullName>
        <ecNumber evidence="5">5.4.99.25</ecNumber>
    </recommendedName>
    <alternativeName>
        <fullName evidence="5">tRNA pseudouridine(55) synthase</fullName>
        <shortName evidence="5">Psi55 synthase</shortName>
    </alternativeName>
    <alternativeName>
        <fullName evidence="5">tRNA pseudouridylate synthase</fullName>
    </alternativeName>
    <alternativeName>
        <fullName evidence="5">tRNA-uridine isomerase</fullName>
    </alternativeName>
</protein>
<dbReference type="AlphaFoldDB" id="A0A1I5RSR5"/>
<evidence type="ECO:0000259" key="6">
    <source>
        <dbReference type="Pfam" id="PF01509"/>
    </source>
</evidence>
<evidence type="ECO:0000256" key="3">
    <source>
        <dbReference type="ARBA" id="ARBA00022694"/>
    </source>
</evidence>
<evidence type="ECO:0000256" key="2">
    <source>
        <dbReference type="ARBA" id="ARBA00005642"/>
    </source>
</evidence>
<organism evidence="8 9">
    <name type="scientific">Caldicoprobacter faecalis</name>
    <dbReference type="NCBI Taxonomy" id="937334"/>
    <lineage>
        <taxon>Bacteria</taxon>
        <taxon>Bacillati</taxon>
        <taxon>Bacillota</taxon>
        <taxon>Clostridia</taxon>
        <taxon>Caldicoprobacterales</taxon>
        <taxon>Caldicoprobacteraceae</taxon>
        <taxon>Caldicoprobacter</taxon>
    </lineage>
</organism>